<dbReference type="REBASE" id="107186">
    <property type="entry name" value="M.Hpy300I"/>
</dbReference>
<dbReference type="AlphaFoldDB" id="A0A238GWH5"/>
<dbReference type="Gene3D" id="3.40.50.150">
    <property type="entry name" value="Vaccinia Virus protein VP39"/>
    <property type="match status" value="2"/>
</dbReference>
<comment type="catalytic activity">
    <reaction evidence="5">
        <text>a 2'-deoxyadenosine in DNA + S-adenosyl-L-methionine = an N(6)-methyl-2'-deoxyadenosine in DNA + S-adenosyl-L-homocysteine + H(+)</text>
        <dbReference type="Rhea" id="RHEA:15197"/>
        <dbReference type="Rhea" id="RHEA-COMP:12418"/>
        <dbReference type="Rhea" id="RHEA-COMP:12419"/>
        <dbReference type="ChEBI" id="CHEBI:15378"/>
        <dbReference type="ChEBI" id="CHEBI:57856"/>
        <dbReference type="ChEBI" id="CHEBI:59789"/>
        <dbReference type="ChEBI" id="CHEBI:90615"/>
        <dbReference type="ChEBI" id="CHEBI:90616"/>
        <dbReference type="EC" id="2.1.1.72"/>
    </reaction>
</comment>
<accession>A0A238GWH5</accession>
<dbReference type="SUPFAM" id="SSF53335">
    <property type="entry name" value="S-adenosyl-L-methionine-dependent methyltransferases"/>
    <property type="match status" value="1"/>
</dbReference>
<evidence type="ECO:0000256" key="5">
    <source>
        <dbReference type="ARBA" id="ARBA00047942"/>
    </source>
</evidence>
<dbReference type="EC" id="2.1.1.72" evidence="1"/>
<reference evidence="6 7" key="1">
    <citation type="submission" date="2016-12" db="EMBL/GenBank/DDBJ databases">
        <authorList>
            <person name="Song W.-J."/>
            <person name="Kurnit D.M."/>
        </authorList>
    </citation>
    <scope>NUCLEOTIDE SEQUENCE [LARGE SCALE GENOMIC DNA]</scope>
    <source>
        <strain evidence="6">BCM-300</strain>
    </source>
</reference>
<dbReference type="InterPro" id="IPR002052">
    <property type="entry name" value="DNA_methylase_N6_adenine_CS"/>
</dbReference>
<dbReference type="InterPro" id="IPR029063">
    <property type="entry name" value="SAM-dependent_MTases_sf"/>
</dbReference>
<dbReference type="Proteomes" id="UP000198366">
    <property type="component" value="Chromosome I"/>
</dbReference>
<keyword evidence="4" id="KW-0949">S-adenosyl-L-methionine</keyword>
<evidence type="ECO:0000256" key="3">
    <source>
        <dbReference type="ARBA" id="ARBA00022679"/>
    </source>
</evidence>
<evidence type="ECO:0000256" key="2">
    <source>
        <dbReference type="ARBA" id="ARBA00022603"/>
    </source>
</evidence>
<evidence type="ECO:0000313" key="6">
    <source>
        <dbReference type="EMBL" id="SMA53121.1"/>
    </source>
</evidence>
<keyword evidence="2 6" id="KW-0489">Methyltransferase</keyword>
<organism evidence="6 7">
    <name type="scientific">Helicobacter pylori</name>
    <name type="common">Campylobacter pylori</name>
    <dbReference type="NCBI Taxonomy" id="210"/>
    <lineage>
        <taxon>Bacteria</taxon>
        <taxon>Pseudomonadati</taxon>
        <taxon>Campylobacterota</taxon>
        <taxon>Epsilonproteobacteria</taxon>
        <taxon>Campylobacterales</taxon>
        <taxon>Helicobacteraceae</taxon>
        <taxon>Helicobacter</taxon>
    </lineage>
</organism>
<dbReference type="GO" id="GO:0003676">
    <property type="term" value="F:nucleic acid binding"/>
    <property type="evidence" value="ECO:0007669"/>
    <property type="project" value="InterPro"/>
</dbReference>
<evidence type="ECO:0000256" key="1">
    <source>
        <dbReference type="ARBA" id="ARBA00011900"/>
    </source>
</evidence>
<proteinExistence type="predicted"/>
<dbReference type="GO" id="GO:0032259">
    <property type="term" value="P:methylation"/>
    <property type="evidence" value="ECO:0007669"/>
    <property type="project" value="UniProtKB-KW"/>
</dbReference>
<dbReference type="GO" id="GO:0009307">
    <property type="term" value="P:DNA restriction-modification system"/>
    <property type="evidence" value="ECO:0007669"/>
    <property type="project" value="InterPro"/>
</dbReference>
<dbReference type="PROSITE" id="PS00092">
    <property type="entry name" value="N6_MTASE"/>
    <property type="match status" value="1"/>
</dbReference>
<name>A0A238GWH5_HELPX</name>
<dbReference type="GO" id="GO:0009007">
    <property type="term" value="F:site-specific DNA-methyltransferase (adenine-specific) activity"/>
    <property type="evidence" value="ECO:0007669"/>
    <property type="project" value="UniProtKB-EC"/>
</dbReference>
<dbReference type="Pfam" id="PF02086">
    <property type="entry name" value="MethyltransfD12"/>
    <property type="match status" value="1"/>
</dbReference>
<dbReference type="EMBL" id="LT837687">
    <property type="protein sequence ID" value="SMA53121.1"/>
    <property type="molecule type" value="Genomic_DNA"/>
</dbReference>
<evidence type="ECO:0000313" key="7">
    <source>
        <dbReference type="Proteomes" id="UP000198366"/>
    </source>
</evidence>
<sequence length="353" mass="40229">MLQYIKFNFNNSHIYFKEAYKHRSMNYIGSKYKLIPFIKENIHAVAGNDLSGAIFCDLFAGTGIVGRAFKKAVNKVISNDLEYYSFVLNQNYIGNIQEIPNQEELINGLNSVALKKGFIHSHYSLGGSSRQYFSETNAQKIDAMRLKIEELKLSQNIDNCAYYFLLASLLESADKVANTASVYGAFLKRLKKSAQKELILKGAHFDVSLNANEVYQQDASELIGKISGDILYLDPPYNARQYGANYHLLNTIATYTPFAPKGKTGLPSYQKSSFCSRFQILNAFENLIKKARFKYIFLSYNNEGLMSETEIKNILKKYGAYSLVTKTYMRFKADNKRAHKAVHTKEYLHVLIK</sequence>
<keyword evidence="3 6" id="KW-0808">Transferase</keyword>
<dbReference type="PRINTS" id="PR00505">
    <property type="entry name" value="D12N6MTFRASE"/>
</dbReference>
<evidence type="ECO:0000256" key="4">
    <source>
        <dbReference type="ARBA" id="ARBA00022691"/>
    </source>
</evidence>
<dbReference type="InterPro" id="IPR012327">
    <property type="entry name" value="MeTrfase_D12"/>
</dbReference>
<protein>
    <recommendedName>
        <fullName evidence="1">site-specific DNA-methyltransferase (adenine-specific)</fullName>
        <ecNumber evidence="1">2.1.1.72</ecNumber>
    </recommendedName>
</protein>
<gene>
    <name evidence="6" type="ORF">BCM300_01150</name>
</gene>